<accession>A0ABQ9HUL1</accession>
<sequence>MATNIDLSTGTGKLLCTQVPFYSLDCGSARYCGTTIGFSTHFATAAPILGSLPTEFLRPNFWVLYALSYCGPTIGFSTHLATAAPILGSLTTELLRIHSLYLCELPSSSIALHIAEPAVTDVCGITDMMARPAFIPPPPPPPPLLGPFIKLRVLRRAQTSAAGYSSIYETHCLTSPALLDRLSSDKRRTDLPWLHTGSSAYVNPIGGHGQALLRWSLDSLSRRAGEPIVRPDLSAHFFSPPPPPPGADNIVSINTLQVLRHAGYSIDDVDRLRNRIVGGCETIRNFSGINPRIRVSMQRRVVRTVLEVVSARGAVYRTNERCDGILQLHDPARKPCTVLHVLRAVAKKRSVCGLTITRSGLCFKAILLNEAQTCLKCTTCKTFSLLSAGRAQGSHVKAVAKFGKQIYRFCGEILKFHLQTPSAATLIQRYPRHLILLSRACVFIVTIDVVSHLVPVVFASTTLTTCWKTLHDDFALVMRPVVRKNRLSTIAAVDLFPSQPIKYRLGSTSLTARSLETKQVAERSRNWIGICHVLCYGTSPAFTWSDFQKPWKTAIRMAGLGMKPTFCLVILVDVSNCMCSDYISTLLAWGRGGPTVRPVTSHQDEPGSIPGRVPDFCIWESGRTMPLVGRFSRGSTVFPALFPGAAPYLPQSPSSALKTTMLRAAEISSLAQHIDVNTCTSQTQPRLVQFSVLAIENYLTDKLDYDGVKNKFSNEKARMMIVVHEVLIVVHMVLNVVHEVLIVVCGVLSAVHAVLSVVHAVPSAVCAELRLELSEVKGSPSYSQFIFEV</sequence>
<keyword evidence="2" id="KW-1185">Reference proteome</keyword>
<protein>
    <submittedName>
        <fullName evidence="1">Uncharacterized protein</fullName>
    </submittedName>
</protein>
<comment type="caution">
    <text evidence="1">The sequence shown here is derived from an EMBL/GenBank/DDBJ whole genome shotgun (WGS) entry which is preliminary data.</text>
</comment>
<proteinExistence type="predicted"/>
<name>A0ABQ9HUL1_9NEOP</name>
<evidence type="ECO:0000313" key="2">
    <source>
        <dbReference type="Proteomes" id="UP001159363"/>
    </source>
</evidence>
<dbReference type="Proteomes" id="UP001159363">
    <property type="component" value="Chromosome X"/>
</dbReference>
<organism evidence="1 2">
    <name type="scientific">Dryococelus australis</name>
    <dbReference type="NCBI Taxonomy" id="614101"/>
    <lineage>
        <taxon>Eukaryota</taxon>
        <taxon>Metazoa</taxon>
        <taxon>Ecdysozoa</taxon>
        <taxon>Arthropoda</taxon>
        <taxon>Hexapoda</taxon>
        <taxon>Insecta</taxon>
        <taxon>Pterygota</taxon>
        <taxon>Neoptera</taxon>
        <taxon>Polyneoptera</taxon>
        <taxon>Phasmatodea</taxon>
        <taxon>Verophasmatodea</taxon>
        <taxon>Anareolatae</taxon>
        <taxon>Phasmatidae</taxon>
        <taxon>Eurycanthinae</taxon>
        <taxon>Dryococelus</taxon>
    </lineage>
</organism>
<reference evidence="1 2" key="1">
    <citation type="submission" date="2023-02" db="EMBL/GenBank/DDBJ databases">
        <title>LHISI_Scaffold_Assembly.</title>
        <authorList>
            <person name="Stuart O.P."/>
            <person name="Cleave R."/>
            <person name="Magrath M.J.L."/>
            <person name="Mikheyev A.S."/>
        </authorList>
    </citation>
    <scope>NUCLEOTIDE SEQUENCE [LARGE SCALE GENOMIC DNA]</scope>
    <source>
        <strain evidence="1">Daus_M_001</strain>
        <tissue evidence="1">Leg muscle</tissue>
    </source>
</reference>
<evidence type="ECO:0000313" key="1">
    <source>
        <dbReference type="EMBL" id="KAJ8887751.1"/>
    </source>
</evidence>
<dbReference type="EMBL" id="JARBHB010000004">
    <property type="protein sequence ID" value="KAJ8887751.1"/>
    <property type="molecule type" value="Genomic_DNA"/>
</dbReference>
<gene>
    <name evidence="1" type="ORF">PR048_013969</name>
</gene>